<gene>
    <name evidence="1" type="ORF">MPPM_2916</name>
</gene>
<protein>
    <submittedName>
        <fullName evidence="1">Uncharacterized protein</fullName>
    </submittedName>
</protein>
<evidence type="ECO:0000313" key="1">
    <source>
        <dbReference type="EMBL" id="BAU91521.1"/>
    </source>
</evidence>
<name>A0A160PHY1_9HYPH</name>
<proteinExistence type="predicted"/>
<dbReference type="Proteomes" id="UP000218288">
    <property type="component" value="Chromosome"/>
</dbReference>
<evidence type="ECO:0000313" key="2">
    <source>
        <dbReference type="Proteomes" id="UP000218288"/>
    </source>
</evidence>
<dbReference type="AlphaFoldDB" id="A0A160PHY1"/>
<reference evidence="1 2" key="1">
    <citation type="journal article" date="2016" name="Genome Announc.">
        <title>Complete Genome Sequence of Methylobacterium populi P-1M, Isolated from Pink-Pigmented Household Biofilm.</title>
        <authorList>
            <person name="Morohoshi T."/>
            <person name="Ikeda T."/>
        </authorList>
    </citation>
    <scope>NUCLEOTIDE SEQUENCE [LARGE SCALE GENOMIC DNA]</scope>
    <source>
        <strain evidence="1 2">P-1M</strain>
    </source>
</reference>
<dbReference type="EMBL" id="AP014809">
    <property type="protein sequence ID" value="BAU91521.1"/>
    <property type="molecule type" value="Genomic_DNA"/>
</dbReference>
<organism evidence="1 2">
    <name type="scientific">Methylorubrum populi</name>
    <dbReference type="NCBI Taxonomy" id="223967"/>
    <lineage>
        <taxon>Bacteria</taxon>
        <taxon>Pseudomonadati</taxon>
        <taxon>Pseudomonadota</taxon>
        <taxon>Alphaproteobacteria</taxon>
        <taxon>Hyphomicrobiales</taxon>
        <taxon>Methylobacteriaceae</taxon>
        <taxon>Methylorubrum</taxon>
    </lineage>
</organism>
<accession>A0A160PHY1</accession>
<sequence>MNALQNFVVRESSAGAALTVLGVASFTLRVTRRTSNINVTGPITAARVHVQSGRQRTSIEPA</sequence>